<dbReference type="InterPro" id="IPR002035">
    <property type="entry name" value="VWF_A"/>
</dbReference>
<dbReference type="Proteomes" id="UP000252519">
    <property type="component" value="Unassembled WGS sequence"/>
</dbReference>
<dbReference type="EMBL" id="JOJR01000690">
    <property type="protein sequence ID" value="RCN35200.1"/>
    <property type="molecule type" value="Genomic_DNA"/>
</dbReference>
<comment type="caution">
    <text evidence="3">The sequence shown here is derived from an EMBL/GenBank/DDBJ whole genome shotgun (WGS) entry which is preliminary data.</text>
</comment>
<dbReference type="PROSITE" id="PS50234">
    <property type="entry name" value="VWFA"/>
    <property type="match status" value="1"/>
</dbReference>
<dbReference type="Pfam" id="PF00092">
    <property type="entry name" value="VWA"/>
    <property type="match status" value="1"/>
</dbReference>
<accession>A0A368FWN7</accession>
<sequence>MDPTGSHNDGEFLSPCRGVANIATFHLHAAHVKETLYYVEGYNLETNAKIFRSELRRRTGCSFEYYSAPFVCNAETLGLAVHGMDEAGQHFKREELFFCRNRTVEVSTIAPTTKPPPTASSSSKTISTKNSTVSPRTLPSTGPSVKPSTKSTPKATTKTTTKSRQSTSLTLTPSTKPSGGTTPAPLALHFDVVFLVDVSQDAQHLLGDMIDFARSLMSAFEVSQDSARAAVISVGAMDSNVVATFNTISSQNLLDQYLEMLFQYDEFDEQGQDIVGALGVTVYDDFLNAGYRKDIDNHLIIYLTATTKFNEDPHAVAEKILTDGTYGIITVGYGPQATDKKALQRISGGEKCTFSANNKDSLNRHEPAIQALIREASLNERKYCGN</sequence>
<evidence type="ECO:0000256" key="1">
    <source>
        <dbReference type="SAM" id="MobiDB-lite"/>
    </source>
</evidence>
<dbReference type="Pfam" id="PF24415">
    <property type="entry name" value="Ig_Irg-7"/>
    <property type="match status" value="1"/>
</dbReference>
<organism evidence="3 4">
    <name type="scientific">Ancylostoma caninum</name>
    <name type="common">Dog hookworm</name>
    <dbReference type="NCBI Taxonomy" id="29170"/>
    <lineage>
        <taxon>Eukaryota</taxon>
        <taxon>Metazoa</taxon>
        <taxon>Ecdysozoa</taxon>
        <taxon>Nematoda</taxon>
        <taxon>Chromadorea</taxon>
        <taxon>Rhabditida</taxon>
        <taxon>Rhabditina</taxon>
        <taxon>Rhabditomorpha</taxon>
        <taxon>Strongyloidea</taxon>
        <taxon>Ancylostomatidae</taxon>
        <taxon>Ancylostomatinae</taxon>
        <taxon>Ancylostoma</taxon>
    </lineage>
</organism>
<dbReference type="PANTHER" id="PTHR47324">
    <property type="entry name" value="PROTEIN IRG-7-RELATED"/>
    <property type="match status" value="1"/>
</dbReference>
<feature type="compositionally biased region" description="Low complexity" evidence="1">
    <location>
        <begin position="119"/>
        <end position="132"/>
    </location>
</feature>
<reference evidence="3 4" key="1">
    <citation type="submission" date="2014-10" db="EMBL/GenBank/DDBJ databases">
        <title>Draft genome of the hookworm Ancylostoma caninum.</title>
        <authorList>
            <person name="Mitreva M."/>
        </authorList>
    </citation>
    <scope>NUCLEOTIDE SEQUENCE [LARGE SCALE GENOMIC DNA]</scope>
    <source>
        <strain evidence="3 4">Baltimore</strain>
    </source>
</reference>
<protein>
    <submittedName>
        <fullName evidence="3">von Willebrand factor type A domain protein</fullName>
    </submittedName>
</protein>
<feature type="compositionally biased region" description="Low complexity" evidence="1">
    <location>
        <begin position="139"/>
        <end position="182"/>
    </location>
</feature>
<dbReference type="SUPFAM" id="SSF53300">
    <property type="entry name" value="vWA-like"/>
    <property type="match status" value="1"/>
</dbReference>
<dbReference type="InterPro" id="IPR036465">
    <property type="entry name" value="vWFA_dom_sf"/>
</dbReference>
<dbReference type="OrthoDB" id="5867826at2759"/>
<dbReference type="AlphaFoldDB" id="A0A368FWN7"/>
<evidence type="ECO:0000259" key="2">
    <source>
        <dbReference type="PROSITE" id="PS50234"/>
    </source>
</evidence>
<evidence type="ECO:0000313" key="4">
    <source>
        <dbReference type="Proteomes" id="UP000252519"/>
    </source>
</evidence>
<gene>
    <name evidence="3" type="ORF">ANCCAN_18946</name>
</gene>
<proteinExistence type="predicted"/>
<evidence type="ECO:0000313" key="3">
    <source>
        <dbReference type="EMBL" id="RCN35200.1"/>
    </source>
</evidence>
<dbReference type="Gene3D" id="3.40.50.410">
    <property type="entry name" value="von Willebrand factor, type A domain"/>
    <property type="match status" value="1"/>
</dbReference>
<dbReference type="InterPro" id="IPR057085">
    <property type="entry name" value="Ig_Irg-7"/>
</dbReference>
<dbReference type="STRING" id="29170.A0A368FWN7"/>
<name>A0A368FWN7_ANCCA</name>
<dbReference type="PANTHER" id="PTHR47324:SF1">
    <property type="entry name" value="EGF-LIKE DOMAIN-CONTAINING PROTEIN-RELATED"/>
    <property type="match status" value="1"/>
</dbReference>
<keyword evidence="4" id="KW-1185">Reference proteome</keyword>
<dbReference type="SMART" id="SM00327">
    <property type="entry name" value="VWA"/>
    <property type="match status" value="1"/>
</dbReference>
<feature type="domain" description="VWFA" evidence="2">
    <location>
        <begin position="191"/>
        <end position="372"/>
    </location>
</feature>
<dbReference type="InterPro" id="IPR053295">
    <property type="entry name" value="Innate_immunity_reg"/>
</dbReference>
<feature type="region of interest" description="Disordered" evidence="1">
    <location>
        <begin position="108"/>
        <end position="182"/>
    </location>
</feature>